<proteinExistence type="predicted"/>
<name>A0A1J4KRX3_9EUKA</name>
<dbReference type="Gene3D" id="3.40.50.1110">
    <property type="entry name" value="SGNH hydrolase"/>
    <property type="match status" value="1"/>
</dbReference>
<dbReference type="EMBL" id="MLAK01000502">
    <property type="protein sequence ID" value="OHT13640.1"/>
    <property type="molecule type" value="Genomic_DNA"/>
</dbReference>
<accession>A0A1J4KRX3</accession>
<dbReference type="OrthoDB" id="10267170at2759"/>
<dbReference type="VEuPathDB" id="TrichDB:TRFO_16201"/>
<sequence>MIFVFLNFVLSTQSYDPLDAPFPVIHNQGFESELSKTYVRLPDRAHGVVRDPLWDLSRDSAGLYVSFKTNSNDIVVSYKFAYAKSMAHMASTGVSGVDLLAKDEGDGKWYSVLSSFSFGSNSATYYFKGIKEGEFEFRLYLPLYNCVSDFLITVNDGSSFEWIRKDTRTPIIAYGTSILQGACASRPISSWTNILQRRLDYPLINFGFSGNGKLEPEVIDFIIENEAKLYILDCLANLGGYSYATIKDLFYNAVKQIHQKWPNVPILGVDHAGYSYEDMVSSTHDEVVKCNTAQKAAFDQLVAEGEKNIYYFTKEEIGLDYESFTDYVHPNNYGMQKYAQSYERKIREILGDSF</sequence>
<dbReference type="InterPro" id="IPR036514">
    <property type="entry name" value="SGNH_hydro_sf"/>
</dbReference>
<dbReference type="AlphaFoldDB" id="A0A1J4KRX3"/>
<dbReference type="InterPro" id="IPR013830">
    <property type="entry name" value="SGNH_hydro"/>
</dbReference>
<dbReference type="GeneID" id="94833540"/>
<keyword evidence="4" id="KW-1185">Reference proteome</keyword>
<dbReference type="SUPFAM" id="SSF52266">
    <property type="entry name" value="SGNH hydrolase"/>
    <property type="match status" value="1"/>
</dbReference>
<evidence type="ECO:0000313" key="3">
    <source>
        <dbReference type="EMBL" id="OHT13640.1"/>
    </source>
</evidence>
<dbReference type="RefSeq" id="XP_068366776.1">
    <property type="nucleotide sequence ID" value="XM_068498836.1"/>
</dbReference>
<protein>
    <submittedName>
        <fullName evidence="3">Acetylhydrolase</fullName>
    </submittedName>
</protein>
<dbReference type="Pfam" id="PF14607">
    <property type="entry name" value="GxDLY"/>
    <property type="match status" value="1"/>
</dbReference>
<evidence type="ECO:0000313" key="4">
    <source>
        <dbReference type="Proteomes" id="UP000179807"/>
    </source>
</evidence>
<evidence type="ECO:0000259" key="1">
    <source>
        <dbReference type="Pfam" id="PF14606"/>
    </source>
</evidence>
<dbReference type="InterPro" id="IPR032740">
    <property type="entry name" value="GxDLY"/>
</dbReference>
<organism evidence="3 4">
    <name type="scientific">Tritrichomonas foetus</name>
    <dbReference type="NCBI Taxonomy" id="1144522"/>
    <lineage>
        <taxon>Eukaryota</taxon>
        <taxon>Metamonada</taxon>
        <taxon>Parabasalia</taxon>
        <taxon>Tritrichomonadida</taxon>
        <taxon>Tritrichomonadidae</taxon>
        <taxon>Tritrichomonas</taxon>
    </lineage>
</organism>
<dbReference type="GO" id="GO:0016787">
    <property type="term" value="F:hydrolase activity"/>
    <property type="evidence" value="ECO:0007669"/>
    <property type="project" value="UniProtKB-KW"/>
</dbReference>
<dbReference type="Proteomes" id="UP000179807">
    <property type="component" value="Unassembled WGS sequence"/>
</dbReference>
<dbReference type="Pfam" id="PF14606">
    <property type="entry name" value="Lipase_GDSL_3"/>
    <property type="match status" value="1"/>
</dbReference>
<gene>
    <name evidence="3" type="ORF">TRFO_16201</name>
</gene>
<feature type="domain" description="SGNH hydrolase-type esterase" evidence="1">
    <location>
        <begin position="170"/>
        <end position="347"/>
    </location>
</feature>
<feature type="domain" description="SGNH hydrolase-type esterase N-terminal" evidence="2">
    <location>
        <begin position="15"/>
        <end position="160"/>
    </location>
</feature>
<evidence type="ECO:0000259" key="2">
    <source>
        <dbReference type="Pfam" id="PF14607"/>
    </source>
</evidence>
<dbReference type="Gene3D" id="2.60.120.260">
    <property type="entry name" value="Galactose-binding domain-like"/>
    <property type="match status" value="1"/>
</dbReference>
<reference evidence="3" key="1">
    <citation type="submission" date="2016-10" db="EMBL/GenBank/DDBJ databases">
        <authorList>
            <person name="Benchimol M."/>
            <person name="Almeida L.G."/>
            <person name="Vasconcelos A.T."/>
            <person name="Perreira-Neves A."/>
            <person name="Rosa I.A."/>
            <person name="Tasca T."/>
            <person name="Bogo M.R."/>
            <person name="de Souza W."/>
        </authorList>
    </citation>
    <scope>NUCLEOTIDE SEQUENCE [LARGE SCALE GENOMIC DNA]</scope>
    <source>
        <strain evidence="3">K</strain>
    </source>
</reference>
<comment type="caution">
    <text evidence="3">The sequence shown here is derived from an EMBL/GenBank/DDBJ whole genome shotgun (WGS) entry which is preliminary data.</text>
</comment>